<accession>A0A7C5V2A5</accession>
<name>A0A7C5V2A5_9FIRM</name>
<dbReference type="SUPFAM" id="SSF102588">
    <property type="entry name" value="LmbE-like"/>
    <property type="match status" value="1"/>
</dbReference>
<dbReference type="Pfam" id="PF02585">
    <property type="entry name" value="PIG-L"/>
    <property type="match status" value="1"/>
</dbReference>
<organism evidence="2">
    <name type="scientific">Caldicellulosiruptor owensensis</name>
    <dbReference type="NCBI Taxonomy" id="55205"/>
    <lineage>
        <taxon>Bacteria</taxon>
        <taxon>Bacillati</taxon>
        <taxon>Bacillota</taxon>
        <taxon>Bacillota incertae sedis</taxon>
        <taxon>Caldicellulosiruptorales</taxon>
        <taxon>Caldicellulosiruptoraceae</taxon>
        <taxon>Caldicellulosiruptor</taxon>
    </lineage>
</organism>
<dbReference type="EMBL" id="DRUZ01000104">
    <property type="protein sequence ID" value="HHS02624.1"/>
    <property type="molecule type" value="Genomic_DNA"/>
</dbReference>
<dbReference type="PANTHER" id="PTHR12993">
    <property type="entry name" value="N-ACETYLGLUCOSAMINYL-PHOSPHATIDYLINOSITOL DE-N-ACETYLASE-RELATED"/>
    <property type="match status" value="1"/>
</dbReference>
<dbReference type="InterPro" id="IPR003737">
    <property type="entry name" value="GlcNAc_PI_deacetylase-related"/>
</dbReference>
<protein>
    <submittedName>
        <fullName evidence="2">PIG-L family deacetylase</fullName>
    </submittedName>
</protein>
<dbReference type="AlphaFoldDB" id="A0A7C5V2A5"/>
<keyword evidence="1" id="KW-0812">Transmembrane</keyword>
<sequence length="487" mass="57653">MPQFKVKSAEGYVYKKPQRERRIRFKRKYILYAFIIWIIANVFMFLVKEYVSNYFFSAQLPQLQVENYKRILIFAPHCDDETLSSAGVIQKALLYGSKVKVVVMTNGDGFTRAAGQNFRKIRLKPDDYIRFGYLRQKETIHALEDLGLRREDIIFLGYPDRGLRYLWEKYFDSKESYFNSLTRTFKSPYSNSYQKGVEYKGINVVKNIQSIIKSFEPDLIIYPYSRDQHPDHWATSAFVKFSILTLNYKCEEWQYLVHRGDWPTPFGKHPQMYLVPPFKLAFTDTNWYQIPLDDYMIERKSNSISDYHSQMKVMRGFLEAFVRQNELFAKLNNEYAKKYKGDNLFSEKYLVSKEPTHDIWSLIFEKGADIEAIFAAHDNKNIYIGIEMVGSAKKLISYYLHIRAFEDCKYLGRMYVQVSGSKMNAIKTMTSPAFSVQNARMRRKKNQIEIVFPKKDLQNPNMLYLSVRTEFLGRQLDRSAWKVIEFK</sequence>
<evidence type="ECO:0000256" key="1">
    <source>
        <dbReference type="SAM" id="Phobius"/>
    </source>
</evidence>
<proteinExistence type="predicted"/>
<evidence type="ECO:0000313" key="2">
    <source>
        <dbReference type="EMBL" id="HHS02624.1"/>
    </source>
</evidence>
<dbReference type="GO" id="GO:0016811">
    <property type="term" value="F:hydrolase activity, acting on carbon-nitrogen (but not peptide) bonds, in linear amides"/>
    <property type="evidence" value="ECO:0007669"/>
    <property type="project" value="TreeGrafter"/>
</dbReference>
<keyword evidence="1" id="KW-0472">Membrane</keyword>
<feature type="transmembrane region" description="Helical" evidence="1">
    <location>
        <begin position="29"/>
        <end position="47"/>
    </location>
</feature>
<gene>
    <name evidence="2" type="ORF">ENL71_09145</name>
</gene>
<reference evidence="2" key="1">
    <citation type="journal article" date="2020" name="mSystems">
        <title>Genome- and Community-Level Interaction Insights into Carbon Utilization and Element Cycling Functions of Hydrothermarchaeota in Hydrothermal Sediment.</title>
        <authorList>
            <person name="Zhou Z."/>
            <person name="Liu Y."/>
            <person name="Xu W."/>
            <person name="Pan J."/>
            <person name="Luo Z.H."/>
            <person name="Li M."/>
        </authorList>
    </citation>
    <scope>NUCLEOTIDE SEQUENCE [LARGE SCALE GENOMIC DNA]</scope>
    <source>
        <strain evidence="2">SpSt-102</strain>
    </source>
</reference>
<dbReference type="Gene3D" id="3.40.50.10320">
    <property type="entry name" value="LmbE-like"/>
    <property type="match status" value="1"/>
</dbReference>
<dbReference type="InterPro" id="IPR024078">
    <property type="entry name" value="LmbE-like_dom_sf"/>
</dbReference>
<comment type="caution">
    <text evidence="2">The sequence shown here is derived from an EMBL/GenBank/DDBJ whole genome shotgun (WGS) entry which is preliminary data.</text>
</comment>
<keyword evidence="1" id="KW-1133">Transmembrane helix</keyword>
<dbReference type="PANTHER" id="PTHR12993:SF11">
    <property type="entry name" value="N-ACETYLGLUCOSAMINYL-PHOSPHATIDYLINOSITOL DE-N-ACETYLASE"/>
    <property type="match status" value="1"/>
</dbReference>